<evidence type="ECO:0000313" key="1">
    <source>
        <dbReference type="EMBL" id="KXH66119.1"/>
    </source>
</evidence>
<reference evidence="1 2" key="1">
    <citation type="submission" date="2014-02" db="EMBL/GenBank/DDBJ databases">
        <title>The genome sequence of Colletotrichum salicis CBS 607.94.</title>
        <authorList>
            <person name="Baroncelli R."/>
            <person name="Thon M.R."/>
        </authorList>
    </citation>
    <scope>NUCLEOTIDE SEQUENCE [LARGE SCALE GENOMIC DNA]</scope>
    <source>
        <strain evidence="1 2">CBS 607.94</strain>
    </source>
</reference>
<comment type="caution">
    <text evidence="1">The sequence shown here is derived from an EMBL/GenBank/DDBJ whole genome shotgun (WGS) entry which is preliminary data.</text>
</comment>
<dbReference type="STRING" id="1209931.A0A135V0D9"/>
<proteinExistence type="predicted"/>
<protein>
    <submittedName>
        <fullName evidence="1">Uncharacterized protein</fullName>
    </submittedName>
</protein>
<name>A0A135V0D9_9PEZI</name>
<sequence length="254" mass="28247">MPPARSNLYFDLWTSPNNKAIIATTVHFIDHKGDRQVHLIALLKLSRGGREALSRRRRLERSGGGLPVNSYYNAKIDPFRVYATTYPLDVGKAADPLISLHYNHVTLSTRRNVMYCYAIFYGNTTKLNNIINVTMSSYDSDACGGSDTSTGSARNCIEVLPADLAVACTQNCLPERCDNSPVRPDEAPDPGPPGTFIPFEVPARSPEISGLPESPIDLILRFVPYCLVEQWVTWTNNYNKTIHGPFKPYSRVPA</sequence>
<evidence type="ECO:0000313" key="2">
    <source>
        <dbReference type="Proteomes" id="UP000070121"/>
    </source>
</evidence>
<organism evidence="1 2">
    <name type="scientific">Colletotrichum salicis</name>
    <dbReference type="NCBI Taxonomy" id="1209931"/>
    <lineage>
        <taxon>Eukaryota</taxon>
        <taxon>Fungi</taxon>
        <taxon>Dikarya</taxon>
        <taxon>Ascomycota</taxon>
        <taxon>Pezizomycotina</taxon>
        <taxon>Sordariomycetes</taxon>
        <taxon>Hypocreomycetidae</taxon>
        <taxon>Glomerellales</taxon>
        <taxon>Glomerellaceae</taxon>
        <taxon>Colletotrichum</taxon>
        <taxon>Colletotrichum acutatum species complex</taxon>
    </lineage>
</organism>
<dbReference type="Proteomes" id="UP000070121">
    <property type="component" value="Unassembled WGS sequence"/>
</dbReference>
<gene>
    <name evidence="1" type="ORF">CSAL01_12462</name>
</gene>
<dbReference type="AlphaFoldDB" id="A0A135V0D9"/>
<accession>A0A135V0D9</accession>
<dbReference type="EMBL" id="JFFI01000753">
    <property type="protein sequence ID" value="KXH66119.1"/>
    <property type="molecule type" value="Genomic_DNA"/>
</dbReference>
<keyword evidence="2" id="KW-1185">Reference proteome</keyword>
<dbReference type="OrthoDB" id="4851390at2759"/>